<comment type="caution">
    <text evidence="2">The sequence shown here is derived from an EMBL/GenBank/DDBJ whole genome shotgun (WGS) entry which is preliminary data.</text>
</comment>
<gene>
    <name evidence="2" type="ORF">H8S75_10365</name>
</gene>
<protein>
    <submittedName>
        <fullName evidence="2">PD-(D/E)XK nuclease family transposase</fullName>
    </submittedName>
</protein>
<evidence type="ECO:0000256" key="1">
    <source>
        <dbReference type="SAM" id="MobiDB-lite"/>
    </source>
</evidence>
<evidence type="ECO:0000313" key="3">
    <source>
        <dbReference type="Proteomes" id="UP000634672"/>
    </source>
</evidence>
<evidence type="ECO:0000313" key="2">
    <source>
        <dbReference type="EMBL" id="MBC5708353.1"/>
    </source>
</evidence>
<accession>A0ABR7H5E2</accession>
<name>A0ABR7H5E2_9FIRM</name>
<proteinExistence type="predicted"/>
<organism evidence="2 3">
    <name type="scientific">Hungatella hominis</name>
    <dbReference type="NCBI Taxonomy" id="2763050"/>
    <lineage>
        <taxon>Bacteria</taxon>
        <taxon>Bacillati</taxon>
        <taxon>Bacillota</taxon>
        <taxon>Clostridia</taxon>
        <taxon>Lachnospirales</taxon>
        <taxon>Lachnospiraceae</taxon>
        <taxon>Hungatella</taxon>
    </lineage>
</organism>
<reference evidence="2 3" key="1">
    <citation type="submission" date="2020-08" db="EMBL/GenBank/DDBJ databases">
        <title>Genome public.</title>
        <authorList>
            <person name="Liu C."/>
            <person name="Sun Q."/>
        </authorList>
    </citation>
    <scope>NUCLEOTIDE SEQUENCE [LARGE SCALE GENOMIC DNA]</scope>
    <source>
        <strain evidence="2 3">NSJ-66</strain>
    </source>
</reference>
<dbReference type="Pfam" id="PF12784">
    <property type="entry name" value="PDDEXK_2"/>
    <property type="match status" value="1"/>
</dbReference>
<feature type="region of interest" description="Disordered" evidence="1">
    <location>
        <begin position="342"/>
        <end position="380"/>
    </location>
</feature>
<dbReference type="Proteomes" id="UP000634672">
    <property type="component" value="Unassembled WGS sequence"/>
</dbReference>
<dbReference type="PANTHER" id="PTHR41317:SF1">
    <property type="entry name" value="PD-(D_E)XK NUCLEASE FAMILY TRANSPOSASE"/>
    <property type="match status" value="1"/>
</dbReference>
<keyword evidence="3" id="KW-1185">Reference proteome</keyword>
<dbReference type="EMBL" id="JACOPB010000003">
    <property type="protein sequence ID" value="MBC5708353.1"/>
    <property type="molecule type" value="Genomic_DNA"/>
</dbReference>
<sequence>MHMAQVKPQQVLESQKKQGGLKGREAQNAQTGKPLFPLMKKSREQVLDMLKSNPDIWHKFQLLTNEFQEELIGFSMGSSGLKISYDPFFKLIFDPDVHNDRLSMMLSCIMKQKVTVKRVLSPESNRITAEGSLLIMDVLAELESGELVNIEIQRIGYAFPGERAACYSSDLILRQYSRIKGRKENGSTYKKLQNVYTIVLIENSSVDFHKIAGQYIHRSSQVFDTGLELNLLQKYIFVALDVFREITYNLNEEIEAWLLFLSSDRPEDIMRIIERYPDFREIYEEIAQFQVKPEELVGMYSKALEILDRNTVQYMIEEQKQEIEEQKQEIEERKREIVEQQREIEEHKREMEEQQREIEEHKREMEEQQQEIEEHKREIKEQQKEIERLKKLLEQR</sequence>
<dbReference type="Gene3D" id="1.20.5.340">
    <property type="match status" value="1"/>
</dbReference>
<feature type="region of interest" description="Disordered" evidence="1">
    <location>
        <begin position="1"/>
        <end position="35"/>
    </location>
</feature>
<dbReference type="PANTHER" id="PTHR41317">
    <property type="entry name" value="PD-(D_E)XK NUCLEASE FAMILY TRANSPOSASE"/>
    <property type="match status" value="1"/>
</dbReference>